<sequence>MIWIAIVLIWNPVVYTIDKEFSSEVNCWNYYEGGVGESKFGTQVLDHQGNTPGKEYHKKNRPPHREYPIRMYKGVNGWTRGLIWLTCDIKGRNEGL</sequence>
<name>A0A381VAN0_9ZZZZ</name>
<accession>A0A381VAN0</accession>
<proteinExistence type="predicted"/>
<gene>
    <name evidence="1" type="ORF">METZ01_LOCUS89601</name>
</gene>
<dbReference type="AlphaFoldDB" id="A0A381VAN0"/>
<protein>
    <submittedName>
        <fullName evidence="1">Uncharacterized protein</fullName>
    </submittedName>
</protein>
<reference evidence="1" key="1">
    <citation type="submission" date="2018-05" db="EMBL/GenBank/DDBJ databases">
        <authorList>
            <person name="Lanie J.A."/>
            <person name="Ng W.-L."/>
            <person name="Kazmierczak K.M."/>
            <person name="Andrzejewski T.M."/>
            <person name="Davidsen T.M."/>
            <person name="Wayne K.J."/>
            <person name="Tettelin H."/>
            <person name="Glass J.I."/>
            <person name="Rusch D."/>
            <person name="Podicherti R."/>
            <person name="Tsui H.-C.T."/>
            <person name="Winkler M.E."/>
        </authorList>
    </citation>
    <scope>NUCLEOTIDE SEQUENCE</scope>
</reference>
<evidence type="ECO:0000313" key="1">
    <source>
        <dbReference type="EMBL" id="SVA36747.1"/>
    </source>
</evidence>
<dbReference type="EMBL" id="UINC01008153">
    <property type="protein sequence ID" value="SVA36747.1"/>
    <property type="molecule type" value="Genomic_DNA"/>
</dbReference>
<organism evidence="1">
    <name type="scientific">marine metagenome</name>
    <dbReference type="NCBI Taxonomy" id="408172"/>
    <lineage>
        <taxon>unclassified sequences</taxon>
        <taxon>metagenomes</taxon>
        <taxon>ecological metagenomes</taxon>
    </lineage>
</organism>